<dbReference type="AlphaFoldDB" id="A0A8H2JB27"/>
<name>A0A8H2JB27_MYCMU</name>
<dbReference type="GO" id="GO:0031012">
    <property type="term" value="C:extracellular matrix"/>
    <property type="evidence" value="ECO:0007669"/>
    <property type="project" value="InterPro"/>
</dbReference>
<evidence type="ECO:0000313" key="8">
    <source>
        <dbReference type="EMBL" id="TLH51971.1"/>
    </source>
</evidence>
<keyword evidence="4" id="KW-0862">Zinc</keyword>
<evidence type="ECO:0000256" key="6">
    <source>
        <dbReference type="SAM" id="Phobius"/>
    </source>
</evidence>
<feature type="compositionally biased region" description="Polar residues" evidence="5">
    <location>
        <begin position="201"/>
        <end position="211"/>
    </location>
</feature>
<evidence type="ECO:0000256" key="4">
    <source>
        <dbReference type="ARBA" id="ARBA00022833"/>
    </source>
</evidence>
<keyword evidence="6" id="KW-0812">Transmembrane</keyword>
<dbReference type="InterPro" id="IPR024079">
    <property type="entry name" value="MetalloPept_cat_dom_sf"/>
</dbReference>
<dbReference type="GO" id="GO:0004222">
    <property type="term" value="F:metalloendopeptidase activity"/>
    <property type="evidence" value="ECO:0007669"/>
    <property type="project" value="InterPro"/>
</dbReference>
<protein>
    <recommendedName>
        <fullName evidence="7">Peptidase M10 metallopeptidase domain-containing protein</fullName>
    </recommendedName>
</protein>
<organism evidence="8">
    <name type="scientific">Mycolicibacterium mucogenicum DSM 44124</name>
    <dbReference type="NCBI Taxonomy" id="1226753"/>
    <lineage>
        <taxon>Bacteria</taxon>
        <taxon>Bacillati</taxon>
        <taxon>Actinomycetota</taxon>
        <taxon>Actinomycetes</taxon>
        <taxon>Mycobacteriales</taxon>
        <taxon>Mycobacteriaceae</taxon>
        <taxon>Mycolicibacterium</taxon>
    </lineage>
</organism>
<feature type="compositionally biased region" description="Polar residues" evidence="5">
    <location>
        <begin position="97"/>
        <end position="107"/>
    </location>
</feature>
<keyword evidence="2" id="KW-0479">Metal-binding</keyword>
<feature type="compositionally biased region" description="Basic and acidic residues" evidence="5">
    <location>
        <begin position="214"/>
        <end position="227"/>
    </location>
</feature>
<keyword evidence="3" id="KW-0378">Hydrolase</keyword>
<gene>
    <name evidence="8" type="ORF">C1S78_06045</name>
</gene>
<feature type="compositionally biased region" description="Polar residues" evidence="5">
    <location>
        <begin position="121"/>
        <end position="133"/>
    </location>
</feature>
<comment type="caution">
    <text evidence="8">The sequence shown here is derived from an EMBL/GenBank/DDBJ whole genome shotgun (WGS) entry which is preliminary data.</text>
</comment>
<accession>A0A8H2JB27</accession>
<dbReference type="SUPFAM" id="SSF55486">
    <property type="entry name" value="Metalloproteases ('zincins'), catalytic domain"/>
    <property type="match status" value="1"/>
</dbReference>
<feature type="region of interest" description="Disordered" evidence="5">
    <location>
        <begin position="48"/>
        <end position="244"/>
    </location>
</feature>
<evidence type="ECO:0000256" key="2">
    <source>
        <dbReference type="ARBA" id="ARBA00022723"/>
    </source>
</evidence>
<reference evidence="8" key="1">
    <citation type="submission" date="2018-01" db="EMBL/GenBank/DDBJ databases">
        <title>Comparative genomics of Mycobacterium mucogenicum and Mycobacterium neoaurum clade members emphasizing tRNA and non-coding RNA.</title>
        <authorList>
            <person name="Behra P.R.K."/>
            <person name="Pettersson B.M.F."/>
            <person name="Das S."/>
            <person name="Dasgupta S."/>
            <person name="Kirsebom L.A."/>
        </authorList>
    </citation>
    <scope>NUCLEOTIDE SEQUENCE</scope>
    <source>
        <strain evidence="8">DSM 44124</strain>
    </source>
</reference>
<sequence>MCEVNSSTWPDQWRRWSAIVAMCAVIAAVATLALMGSDRFDSIALPQAEAQPAPTGPTGGGSGGGMSGPPFPLQPPGMPDGPGAYNGGSYPAPDQGNGISIYNSGAPQGSGSQGGYRQGPNYPQQLQPANGTQPPDYDAPLQTPEPQRAPERPVQNQPNDQQPQQNSQQQQPTTVTMTVTASSEPVTSPAPSSPSASAATGNDNGSSNADQQESDTKHENTDDRSDKCPGNVAPLYANDNVDPAETNPITVKDFSPFAEFGNLINNGFGQSELTFQIASGTPDRFAKAFREAAKRWNAAQKKIDVHEVGPTGWYDFIGPSLTFNVLESDPPKASDGGYFPAETSLREERITAWSKGFKNISDEKLVGAMAHEIGHALGLDHSCKGALMYYQIGMWQATSPTPLDVTIFDMIPR</sequence>
<dbReference type="Pfam" id="PF00413">
    <property type="entry name" value="Peptidase_M10"/>
    <property type="match status" value="1"/>
</dbReference>
<dbReference type="GO" id="GO:0008270">
    <property type="term" value="F:zinc ion binding"/>
    <property type="evidence" value="ECO:0007669"/>
    <property type="project" value="InterPro"/>
</dbReference>
<keyword evidence="1" id="KW-0645">Protease</keyword>
<keyword evidence="6" id="KW-0472">Membrane</keyword>
<evidence type="ECO:0000256" key="5">
    <source>
        <dbReference type="SAM" id="MobiDB-lite"/>
    </source>
</evidence>
<dbReference type="Gene3D" id="3.40.390.10">
    <property type="entry name" value="Collagenase (Catalytic Domain)"/>
    <property type="match status" value="1"/>
</dbReference>
<proteinExistence type="predicted"/>
<evidence type="ECO:0000256" key="1">
    <source>
        <dbReference type="ARBA" id="ARBA00022670"/>
    </source>
</evidence>
<feature type="compositionally biased region" description="Low complexity" evidence="5">
    <location>
        <begin position="155"/>
        <end position="200"/>
    </location>
</feature>
<keyword evidence="6" id="KW-1133">Transmembrane helix</keyword>
<dbReference type="InterPro" id="IPR001818">
    <property type="entry name" value="Pept_M10_metallopeptidase"/>
</dbReference>
<feature type="domain" description="Peptidase M10 metallopeptidase" evidence="7">
    <location>
        <begin position="351"/>
        <end position="393"/>
    </location>
</feature>
<dbReference type="GO" id="GO:0006508">
    <property type="term" value="P:proteolysis"/>
    <property type="evidence" value="ECO:0007669"/>
    <property type="project" value="UniProtKB-KW"/>
</dbReference>
<feature type="compositionally biased region" description="Pro residues" evidence="5">
    <location>
        <begin position="69"/>
        <end position="79"/>
    </location>
</feature>
<dbReference type="EMBL" id="POTL01000001">
    <property type="protein sequence ID" value="TLH51971.1"/>
    <property type="molecule type" value="Genomic_DNA"/>
</dbReference>
<evidence type="ECO:0000259" key="7">
    <source>
        <dbReference type="Pfam" id="PF00413"/>
    </source>
</evidence>
<feature type="transmembrane region" description="Helical" evidence="6">
    <location>
        <begin position="16"/>
        <end position="35"/>
    </location>
</feature>
<evidence type="ECO:0000256" key="3">
    <source>
        <dbReference type="ARBA" id="ARBA00022801"/>
    </source>
</evidence>
<feature type="compositionally biased region" description="Gly residues" evidence="5">
    <location>
        <begin position="57"/>
        <end position="67"/>
    </location>
</feature>